<proteinExistence type="predicted"/>
<organism evidence="1">
    <name type="scientific">viral metagenome</name>
    <dbReference type="NCBI Taxonomy" id="1070528"/>
    <lineage>
        <taxon>unclassified sequences</taxon>
        <taxon>metagenomes</taxon>
        <taxon>organismal metagenomes</taxon>
    </lineage>
</organism>
<name>A0A6C0DWT9_9ZZZZ</name>
<accession>A0A6C0DWT9</accession>
<dbReference type="EMBL" id="MN739683">
    <property type="protein sequence ID" value="QHT20783.1"/>
    <property type="molecule type" value="Genomic_DNA"/>
</dbReference>
<reference evidence="1" key="1">
    <citation type="journal article" date="2020" name="Nature">
        <title>Giant virus diversity and host interactions through global metagenomics.</title>
        <authorList>
            <person name="Schulz F."/>
            <person name="Roux S."/>
            <person name="Paez-Espino D."/>
            <person name="Jungbluth S."/>
            <person name="Walsh D.A."/>
            <person name="Denef V.J."/>
            <person name="McMahon K.D."/>
            <person name="Konstantinidis K.T."/>
            <person name="Eloe-Fadrosh E.A."/>
            <person name="Kyrpides N.C."/>
            <person name="Woyke T."/>
        </authorList>
    </citation>
    <scope>NUCLEOTIDE SEQUENCE</scope>
    <source>
        <strain evidence="1">GVMAG-M-3300023174-75</strain>
    </source>
</reference>
<evidence type="ECO:0000313" key="1">
    <source>
        <dbReference type="EMBL" id="QHT20783.1"/>
    </source>
</evidence>
<protein>
    <submittedName>
        <fullName evidence="1">Uncharacterized protein</fullName>
    </submittedName>
</protein>
<sequence>MTNCFPLNSIFDGIVNNKIRFRNSNNNSVIRVIGPYGLYNTSNNKNYIIRDVSKNYPLTFYNSSNHSYNTISNIIVSEPLNKNIPIIIYVSKGQDYSFNNNDYFRFYDSSYELLNINHGGVYRSDSSLSTLTSNFYFMNSQKYKFIATRDICSSQPFTISGASLSLIGDRFLSSVGASFEITIPNDANNNINKIFYADNDNDISGDLFILRDNSSSYYYGDISFSITNYSNYSSTKISIKPYNFNYGTINNFDYNTIYGNGAISNIDFFSYSDSCRYITLGYTYSGYELLNKISAIDLSINSNNTFRASFNKNRHLINSGFNYDLSFGLAIKDYHIIDISKNFPLRLLNVSISNSIYIDETYQPYRLGIDTISGTNFYYGSLKIKVVNNFSKVDVEFISHSNNVVDSSYIVSFNYDDTLTASRHIVYDNLSNSIPNYDFSNTILDLRNQFNSNYNITNYTNPSNLFTLNLNTDYNELGFVSRDRLSNILTNYVSITPPIEVLNLELSANFLNRPFYIYYNVIDYENSTIQNIRAIKLNAGPIIEISNNYNTNNNSIFDFSINSNSNASSYNFYEDIKVFIYDKSKNKVNIPFELVINGSYFNSSTTLTNYTISYEFANFGPINTINNYSIYNTNVETTRADGVSTITLTQIDSSSVLITNRASPLFASAINQTIITYNDSSSNIKSITFHKTDSTPFLFNITRKFDEPLTLYNFNLSLAPNKIDVSLGLSPTKFFFTAIDSNLQTFTISGNFIKPLFFNDTGTSGYIDLSYIGNYNLTINTKSLGLSDSYRLEYSGNFFDPTMSDISKTYKIVVQDKEAPSLTFFDISGKILTDLVYFKYYLPRRRPFKIINDICFIKLSVFSLSYEYVDDNPVLLYNDNSIYNLLKSDLSFSVINASSSNIKFNANEVSYNAFIDASCIIKYRVKDICVNYSQFISLELNFINIPNVRLRGPSIKTLEYVDDLSFKDLGLEFLNGTSAVSYEPNYNISSYNNTNTIVTTSLNINGLHSITLDATNIDFRKLGNYYLEYSIVQLDYFSIPIEPIVNGPAQTKTLTRLIKIVDTTKPYIFFPDLSFIIDGSNGRLVDGTPYWSAREPRSKIYSFTNRTNNIDLSFTIKTHIEDVKIVIDNFDLCDNYFLNPDPYEERDIDLSWIIRVNNNTTPFIIDDLDNYFDSNFQLNKVTHPVNTNNLNYRPPIIFKYTIFDGCNNTFSFDRKVNILDEVTPTIVFNFTNCYNDRASYYFNYNYVRFDSLNKDFSYVAFNYLNSSISIRDLDFIKEISSVLFDFTLSDNMQYIDQNNFTITLSGSSVSSLNNKAIGKNSSSLTNDVKDLFKKIGSSFSLIYDISDNQNKGARVTRNVKIIDDPSFNFTFSYLNSTISSVTLSFGDTNFNLQRDVSINHNRLSRADISYDISFIFSESAITSISGSSSRRYDPNALIYTLGSVDISYFPVNELTNQKSLEVIVKNPGPQITFSQGKDISHQSYTPLSDASLIFGVIATSIYDEFYYYNNYTTISYSETNFSVILDVSLNVNDPSIGTYNLIYSSRDKNGVDFSTIRQLFVYDTQAPVFTLIYGDNKYISSNRVWTLSYNSVYIEYGANVYDSATKIVSYINNGVGSLILNSLYRSVDGIQYNIGYKRITSTTSESISFESINTSLIDICYEVIYSVKDLCNNEIVERRTLKITRNKQPLLYPYIEVDISSHQQSSKSFYYLLKDLSNNDVSLTQINKSIPRNLGNLTQTINYDLSLGFVNKNNNNIITCEAIKQIVFSKTTNANYVRFKLYATSYDGSRNLINSSYVDYSINSLRVYNSPIDYQPITFYAIDNCQNVLEQQNSITLYLKIIDTKPPSVRLLTNVNFTDPNRLEYPFLSQAAFNILKTPNQINYFDSYENTYLNYIRYYKLISSNIVLIDPGLAIEDIVDGSVNYINEQLSPNNTNFRISDISVVYLKQSNQPNQPNQISNILNVLTISGNYIQKYSVKDRQNNNVDVSRIIFVTSFPPIIRLNYQQDSSNNEYSLYLMQRYDKIIEKNGYVRDFSDISIDFEKVSIDYSNLNENLCGSYFVNYSVANSNNLIGTTTRKVEVYDPIILKKNNSYDFSQLISNLNGTSKFILTNGVYNFDVSYNLAFTIVAQNFDTSKNPYIISDLLSITSDLYITFETEKYYYNKVALTISGNFERCSVKFRTISDIINPFRSNLINKIARYLFVYSANDFFINLQDYYNSLKYPDPTTITKSFVIDVSNLNNAGSLPFFTIDSKKQDLHLAYGVYRFGQNIYKNFYNRIRFSTTYDGTHNGGIEYTKTVFTNKLPGISRLSSNVDIYTQITINATTPGVLYYYSENFKNMGGKIEIKNNIVLQKNIVILNSYVLTSDTNNFFTSTNTFLGVSNEKMNDRIVLSQKFDLSFIKPNINSIANTISNINICCITQNNIKNNIFYNLNRHPNKLIIGKHNPSFINTIYSINSSTYLVDTSRISFNNTYINQFNITYESSYALIKTPDLTTYDRSLKNVFYYNPIYNANVRSDDNILNYMNFFKNNSVIPSELTMNDFSYAISEFLFARPSNILNLDRANVYANSSASSTSYLSAPRIKITNIIDNYVMFSLDVIYNNLLFQTFEFLVYSSRNTSFSTLSDTISMERLFFYNNSLVLANHLLYSSTISGFYNGPQIFDELYRDSSVPIMNVTQNMVFLNIQDNNSTSSVCGITKQNLYNNMYIDESGNFIFHKYSENTIVNYQVNDANLTLEKTLQENSNNQLYLLDVCSNVSYNSFNNNALTINALTDLSTNKNYSIALIYEIYNEIDISINYNLLDSLYIVPAYDNDIPQYRRINNNYSTFYNYNSSINNLTSDLHSNCYAINLSDYFDITLVNSRLSQLNGLNININKNNLIYILQDISYNNNDFTLFNLESSFNIIYEKIHITTLNDMQITLFNLYFKLKHLLYILGNIWSLSTDYINSISVRISYTSTINVHSYSEFFQFNNFLINSFDSTLSTLALNNLYKDILTDTKNFITIYNEIINDFGFFLTYVIILNPVYSTFEFNSTILKQLIFDLNLLTENIDNLILSEQTKVVPSLTIPSSLIFPSYSSIINIYDVLTSFYYIYNGSQIFFKSLNAVERTRPDIPLFTSQFRNLLDKSNVNPIIFLENCKANLALLNTYFNFIVINNDYDLDIATSVFNLDIVNISNFSEFITIFNRFQTHFTNLIVNYTTVERLPSSITYINTNFELTGSQILIHSKISNSISLTFNIQYKSYFFNYLDLSTIVLDVMLPDIIPPTLVFANNNYTLNQSDLTSSSIINVITNLIKDVSYIDLNQQHTLTLNNTYYSYYDTNSTTNSTIISNYFTNSLVEIILPSVYGADFGINRSIIIDILYKIKDNANNINTITRKLLIYRALNLPIFYYKIESTFYLKIIGQINFKVEILENINVLALKNELINNIYIVDAANILTDDLIGASILNASDFFLISSILLPINRVVIKDLSNVTIATYNIIDDTFINSYNFNPGRQLANNSITLLQPGTYILTYISSISALSNGTSSVTRILQVNPIVSVIAQIDPHCCYPKVEYKPIQDNYKLGSQNTTKMRRAKLIINRNR</sequence>